<evidence type="ECO:0000313" key="1">
    <source>
        <dbReference type="EMBL" id="TNV78949.1"/>
    </source>
</evidence>
<comment type="caution">
    <text evidence="1">The sequence shown here is derived from an EMBL/GenBank/DDBJ whole genome shotgun (WGS) entry which is preliminary data.</text>
</comment>
<accession>A0A8J8T1Q9</accession>
<dbReference type="AlphaFoldDB" id="A0A8J8T1Q9"/>
<sequence>MQLHLPALASLHCLHQPVAYNCKSLSQVILTSFFSSSFENIFINSSCAASQSATFAFALCCSFLALRMISCGAPPST</sequence>
<proteinExistence type="predicted"/>
<gene>
    <name evidence="1" type="ORF">FGO68_gene13846</name>
</gene>
<reference evidence="1" key="1">
    <citation type="submission" date="2019-06" db="EMBL/GenBank/DDBJ databases">
        <authorList>
            <person name="Zheng W."/>
        </authorList>
    </citation>
    <scope>NUCLEOTIDE SEQUENCE</scope>
    <source>
        <strain evidence="1">QDHG01</strain>
    </source>
</reference>
<keyword evidence="2" id="KW-1185">Reference proteome</keyword>
<dbReference type="Proteomes" id="UP000785679">
    <property type="component" value="Unassembled WGS sequence"/>
</dbReference>
<name>A0A8J8T1Q9_HALGN</name>
<dbReference type="EMBL" id="RRYP01009609">
    <property type="protein sequence ID" value="TNV78949.1"/>
    <property type="molecule type" value="Genomic_DNA"/>
</dbReference>
<organism evidence="1 2">
    <name type="scientific">Halteria grandinella</name>
    <dbReference type="NCBI Taxonomy" id="5974"/>
    <lineage>
        <taxon>Eukaryota</taxon>
        <taxon>Sar</taxon>
        <taxon>Alveolata</taxon>
        <taxon>Ciliophora</taxon>
        <taxon>Intramacronucleata</taxon>
        <taxon>Spirotrichea</taxon>
        <taxon>Stichotrichia</taxon>
        <taxon>Sporadotrichida</taxon>
        <taxon>Halteriidae</taxon>
        <taxon>Halteria</taxon>
    </lineage>
</organism>
<protein>
    <submittedName>
        <fullName evidence="1">Uncharacterized protein</fullName>
    </submittedName>
</protein>
<evidence type="ECO:0000313" key="2">
    <source>
        <dbReference type="Proteomes" id="UP000785679"/>
    </source>
</evidence>